<dbReference type="Gene3D" id="3.10.129.10">
    <property type="entry name" value="Hotdog Thioesterase"/>
    <property type="match status" value="1"/>
</dbReference>
<dbReference type="InterPro" id="IPR029069">
    <property type="entry name" value="HotDog_dom_sf"/>
</dbReference>
<dbReference type="PANTHER" id="PTHR31793:SF27">
    <property type="entry name" value="NOVEL THIOESTERASE SUPERFAMILY DOMAIN AND SAPOSIN A-TYPE DOMAIN CONTAINING PROTEIN (0610012H03RIK)"/>
    <property type="match status" value="1"/>
</dbReference>
<protein>
    <submittedName>
        <fullName evidence="3">Thioesterase superfamily protein</fullName>
    </submittedName>
</protein>
<evidence type="ECO:0000313" key="3">
    <source>
        <dbReference type="EMBL" id="ABR50146.1"/>
    </source>
</evidence>
<dbReference type="KEGG" id="amt:Amet_4064"/>
<reference evidence="4" key="1">
    <citation type="journal article" date="2016" name="Genome Announc.">
        <title>Complete genome sequence of Alkaliphilus metalliredigens strain QYMF, an alkaliphilic and metal-reducing bacterium isolated from borax-contaminated leachate ponds.</title>
        <authorList>
            <person name="Hwang C."/>
            <person name="Copeland A."/>
            <person name="Lucas S."/>
            <person name="Lapidus A."/>
            <person name="Barry K."/>
            <person name="Detter J.C."/>
            <person name="Glavina Del Rio T."/>
            <person name="Hammon N."/>
            <person name="Israni S."/>
            <person name="Dalin E."/>
            <person name="Tice H."/>
            <person name="Pitluck S."/>
            <person name="Chertkov O."/>
            <person name="Brettin T."/>
            <person name="Bruce D."/>
            <person name="Han C."/>
            <person name="Schmutz J."/>
            <person name="Larimer F."/>
            <person name="Land M.L."/>
            <person name="Hauser L."/>
            <person name="Kyrpides N."/>
            <person name="Mikhailova N."/>
            <person name="Ye Q."/>
            <person name="Zhou J."/>
            <person name="Richardson P."/>
            <person name="Fields M.W."/>
        </authorList>
    </citation>
    <scope>NUCLEOTIDE SEQUENCE [LARGE SCALE GENOMIC DNA]</scope>
    <source>
        <strain evidence="4">QYMF</strain>
    </source>
</reference>
<comment type="similarity">
    <text evidence="1">Belongs to the 4-hydroxybenzoyl-CoA thioesterase family.</text>
</comment>
<dbReference type="RefSeq" id="WP_012065097.1">
    <property type="nucleotide sequence ID" value="NC_009633.1"/>
</dbReference>
<keyword evidence="4" id="KW-1185">Reference proteome</keyword>
<dbReference type="NCBIfam" id="TIGR00051">
    <property type="entry name" value="YbgC/FadM family acyl-CoA thioesterase"/>
    <property type="match status" value="1"/>
</dbReference>
<keyword evidence="2" id="KW-0378">Hydrolase</keyword>
<dbReference type="Pfam" id="PF13279">
    <property type="entry name" value="4HBT_2"/>
    <property type="match status" value="1"/>
</dbReference>
<evidence type="ECO:0000256" key="2">
    <source>
        <dbReference type="ARBA" id="ARBA00022801"/>
    </source>
</evidence>
<dbReference type="STRING" id="293826.Amet_4064"/>
<dbReference type="AlphaFoldDB" id="A6TVC8"/>
<dbReference type="SUPFAM" id="SSF54637">
    <property type="entry name" value="Thioesterase/thiol ester dehydrase-isomerase"/>
    <property type="match status" value="1"/>
</dbReference>
<dbReference type="PANTHER" id="PTHR31793">
    <property type="entry name" value="4-HYDROXYBENZOYL-COA THIOESTERASE FAMILY MEMBER"/>
    <property type="match status" value="1"/>
</dbReference>
<organism evidence="3 4">
    <name type="scientific">Alkaliphilus metalliredigens (strain QYMF)</name>
    <dbReference type="NCBI Taxonomy" id="293826"/>
    <lineage>
        <taxon>Bacteria</taxon>
        <taxon>Bacillati</taxon>
        <taxon>Bacillota</taxon>
        <taxon>Clostridia</taxon>
        <taxon>Peptostreptococcales</taxon>
        <taxon>Natronincolaceae</taxon>
        <taxon>Alkaliphilus</taxon>
    </lineage>
</organism>
<dbReference type="eggNOG" id="COG0824">
    <property type="taxonomic scope" value="Bacteria"/>
</dbReference>
<dbReference type="CDD" id="cd00586">
    <property type="entry name" value="4HBT"/>
    <property type="match status" value="1"/>
</dbReference>
<evidence type="ECO:0000313" key="4">
    <source>
        <dbReference type="Proteomes" id="UP000001572"/>
    </source>
</evidence>
<evidence type="ECO:0000256" key="1">
    <source>
        <dbReference type="ARBA" id="ARBA00005953"/>
    </source>
</evidence>
<dbReference type="EMBL" id="CP000724">
    <property type="protein sequence ID" value="ABR50146.1"/>
    <property type="molecule type" value="Genomic_DNA"/>
</dbReference>
<dbReference type="Proteomes" id="UP000001572">
    <property type="component" value="Chromosome"/>
</dbReference>
<dbReference type="HOGENOM" id="CLU_101141_3_3_9"/>
<name>A6TVC8_ALKMQ</name>
<proteinExistence type="inferred from homology"/>
<gene>
    <name evidence="3" type="ordered locus">Amet_4064</name>
</gene>
<accession>A6TVC8</accession>
<dbReference type="InterPro" id="IPR006684">
    <property type="entry name" value="YbgC/YbaW"/>
</dbReference>
<dbReference type="GO" id="GO:0047617">
    <property type="term" value="F:fatty acyl-CoA hydrolase activity"/>
    <property type="evidence" value="ECO:0007669"/>
    <property type="project" value="TreeGrafter"/>
</dbReference>
<dbReference type="InterPro" id="IPR050563">
    <property type="entry name" value="4-hydroxybenzoyl-CoA_TE"/>
</dbReference>
<sequence length="151" mass="17975">MFKERKVFHLYSNETKIIPRYSETDQMGVIYHSNYFVWFEVGRTDYLKESTISYKQMEAMGIILPVIEVNCKYKASAKYADNLIVKTTVEELSPTRIKFYYEIIREEDNVFIAEGFTEHVFVDKENGRPTNLKKKHEGIYKQLQNIHKIED</sequence>